<reference evidence="12" key="1">
    <citation type="submission" date="2018-04" db="EMBL/GenBank/DDBJ databases">
        <title>Whole genome sequencing of Hypsizygus marmoreus.</title>
        <authorList>
            <person name="Choi I.-G."/>
            <person name="Min B."/>
            <person name="Kim J.-G."/>
            <person name="Kim S."/>
            <person name="Oh Y.-L."/>
            <person name="Kong W.-S."/>
            <person name="Park H."/>
            <person name="Jeong J."/>
            <person name="Song E.-S."/>
        </authorList>
    </citation>
    <scope>NUCLEOTIDE SEQUENCE [LARGE SCALE GENOMIC DNA]</scope>
    <source>
        <strain evidence="12">51987-8</strain>
    </source>
</reference>
<dbReference type="AlphaFoldDB" id="A0A369JHE1"/>
<keyword evidence="3" id="KW-0479">Metal-binding</keyword>
<dbReference type="InParanoid" id="A0A369JHE1"/>
<keyword evidence="13" id="KW-1185">Reference proteome</keyword>
<keyword evidence="8" id="KW-0804">Transcription</keyword>
<dbReference type="STRING" id="39966.A0A369JHE1"/>
<dbReference type="GO" id="GO:0005509">
    <property type="term" value="F:calcium ion binding"/>
    <property type="evidence" value="ECO:0007669"/>
    <property type="project" value="TreeGrafter"/>
</dbReference>
<evidence type="ECO:0000256" key="1">
    <source>
        <dbReference type="ARBA" id="ARBA00004123"/>
    </source>
</evidence>
<evidence type="ECO:0000256" key="3">
    <source>
        <dbReference type="ARBA" id="ARBA00022723"/>
    </source>
</evidence>
<dbReference type="SUPFAM" id="SSF49562">
    <property type="entry name" value="C2 domain (Calcium/lipid-binding domain, CaLB)"/>
    <property type="match status" value="1"/>
</dbReference>
<dbReference type="InterPro" id="IPR007073">
    <property type="entry name" value="RNA_pol_Rpb1_7"/>
</dbReference>
<evidence type="ECO:0000313" key="13">
    <source>
        <dbReference type="Proteomes" id="UP000076154"/>
    </source>
</evidence>
<organism evidence="12 13">
    <name type="scientific">Hypsizygus marmoreus</name>
    <name type="common">White beech mushroom</name>
    <name type="synonym">Agaricus marmoreus</name>
    <dbReference type="NCBI Taxonomy" id="39966"/>
    <lineage>
        <taxon>Eukaryota</taxon>
        <taxon>Fungi</taxon>
        <taxon>Dikarya</taxon>
        <taxon>Basidiomycota</taxon>
        <taxon>Agaricomycotina</taxon>
        <taxon>Agaricomycetes</taxon>
        <taxon>Agaricomycetidae</taxon>
        <taxon>Agaricales</taxon>
        <taxon>Tricholomatineae</taxon>
        <taxon>Lyophyllaceae</taxon>
        <taxon>Hypsizygus</taxon>
    </lineage>
</organism>
<dbReference type="PANTHER" id="PTHR45911:SF4">
    <property type="entry name" value="MULTIPLE C2 AND TRANSMEMBRANE DOMAIN-CONTAINING PROTEIN"/>
    <property type="match status" value="1"/>
</dbReference>
<sequence length="584" mass="62404">MAPSLKVKRALRSAARLPGRVPGVRSSSACNVFTPQRHEQPLVLLRVQVVGCTGLLTKDRNGHSDPFVIVSVLNTRQQTPVPKRNVNPTYEAKDATFDFELFVMLADKLNAIELVVWDKDLFGGDRLFVFNDPANKPFSVNLESTRASTNTTGTVQLKLGFAAPPNAQTALDFDDIYGELVKHSPPSLVSAPPTAGVGTICSHAGGPDLEDDGGLSSDDESVDEPEEPSAPPTTLTDLYTPPAATQPQTQGLNPPELNILPSSPAAPVGNRAHSTWQTAFVTLSKNLPQPHPSSFWAHIIQFPLADAVRILKRPQHSSDTSAMFYAQYVTWHPAIATLPAWPADTSNAHGPLPVPHRPSATACQPSTSATSLSTTASTSLITKDSTLAAQSIGEIINVGTNIKTPSLTVYLESEISCSSTLVKKVQQELAYTLLCTVMAAVEIWYDPDPSSTIIEEDSVFVESFFAILDEEIESINGGEDAANFQYLAYGQSPLGAGGMSPAGPGYSPSSPDIYSPTSPSFVPQSPFGRATSPFGTLPYATSPFYDCSRRPMSPTYSPTSPALNLTSPGYSPTSPCYSPTMTMM</sequence>
<feature type="compositionally biased region" description="Low complexity" evidence="10">
    <location>
        <begin position="501"/>
        <end position="511"/>
    </location>
</feature>
<dbReference type="PANTHER" id="PTHR45911">
    <property type="entry name" value="C2 DOMAIN-CONTAINING PROTEIN"/>
    <property type="match status" value="1"/>
</dbReference>
<dbReference type="EMBL" id="LUEZ02000106">
    <property type="protein sequence ID" value="RDB18246.1"/>
    <property type="molecule type" value="Genomic_DNA"/>
</dbReference>
<dbReference type="GO" id="GO:0003677">
    <property type="term" value="F:DNA binding"/>
    <property type="evidence" value="ECO:0007669"/>
    <property type="project" value="UniProtKB-KW"/>
</dbReference>
<proteinExistence type="predicted"/>
<dbReference type="CDD" id="cd00030">
    <property type="entry name" value="C2"/>
    <property type="match status" value="1"/>
</dbReference>
<evidence type="ECO:0000256" key="6">
    <source>
        <dbReference type="ARBA" id="ARBA00022837"/>
    </source>
</evidence>
<feature type="domain" description="C2" evidence="11">
    <location>
        <begin position="26"/>
        <end position="151"/>
    </location>
</feature>
<dbReference type="OrthoDB" id="67700at2759"/>
<dbReference type="Pfam" id="PF00168">
    <property type="entry name" value="C2"/>
    <property type="match status" value="1"/>
</dbReference>
<dbReference type="GO" id="GO:0005634">
    <property type="term" value="C:nucleus"/>
    <property type="evidence" value="ECO:0007669"/>
    <property type="project" value="UniProtKB-SubCell"/>
</dbReference>
<dbReference type="InterPro" id="IPR000008">
    <property type="entry name" value="C2_dom"/>
</dbReference>
<keyword evidence="9" id="KW-0539">Nucleus</keyword>
<gene>
    <name evidence="12" type="ORF">Hypma_000605</name>
</gene>
<keyword evidence="6" id="KW-0106">Calcium</keyword>
<evidence type="ECO:0000256" key="4">
    <source>
        <dbReference type="ARBA" id="ARBA00022737"/>
    </source>
</evidence>
<dbReference type="Gene3D" id="2.60.40.150">
    <property type="entry name" value="C2 domain"/>
    <property type="match status" value="1"/>
</dbReference>
<evidence type="ECO:0000256" key="9">
    <source>
        <dbReference type="ARBA" id="ARBA00023242"/>
    </source>
</evidence>
<keyword evidence="4" id="KW-0677">Repeat</keyword>
<evidence type="ECO:0000256" key="10">
    <source>
        <dbReference type="SAM" id="MobiDB-lite"/>
    </source>
</evidence>
<accession>A0A369JHE1</accession>
<dbReference type="InterPro" id="IPR035892">
    <property type="entry name" value="C2_domain_sf"/>
</dbReference>
<feature type="compositionally biased region" description="Acidic residues" evidence="10">
    <location>
        <begin position="208"/>
        <end position="227"/>
    </location>
</feature>
<protein>
    <recommendedName>
        <fullName evidence="11">C2 domain-containing protein</fullName>
    </recommendedName>
</protein>
<dbReference type="Proteomes" id="UP000076154">
    <property type="component" value="Unassembled WGS sequence"/>
</dbReference>
<keyword evidence="7" id="KW-0238">DNA-binding</keyword>
<dbReference type="Gene3D" id="3.30.1360.140">
    <property type="match status" value="1"/>
</dbReference>
<dbReference type="InterPro" id="IPR038593">
    <property type="entry name" value="RNA_pol_Rpb1_7_sf"/>
</dbReference>
<dbReference type="Pfam" id="PF04990">
    <property type="entry name" value="RNA_pol_Rpb1_7"/>
    <property type="match status" value="1"/>
</dbReference>
<evidence type="ECO:0000256" key="7">
    <source>
        <dbReference type="ARBA" id="ARBA00023125"/>
    </source>
</evidence>
<dbReference type="InterPro" id="IPR000684">
    <property type="entry name" value="RNA_pol_II_repeat_euk"/>
</dbReference>
<dbReference type="GO" id="GO:0003899">
    <property type="term" value="F:DNA-directed RNA polymerase activity"/>
    <property type="evidence" value="ECO:0007669"/>
    <property type="project" value="InterPro"/>
</dbReference>
<keyword evidence="2" id="KW-0597">Phosphoprotein</keyword>
<feature type="compositionally biased region" description="Low complexity" evidence="10">
    <location>
        <begin position="232"/>
        <end position="245"/>
    </location>
</feature>
<dbReference type="PROSITE" id="PS00115">
    <property type="entry name" value="RNA_POL_II_REPEAT"/>
    <property type="match status" value="1"/>
</dbReference>
<dbReference type="SUPFAM" id="SSF64484">
    <property type="entry name" value="beta and beta-prime subunits of DNA dependent RNA-polymerase"/>
    <property type="match status" value="1"/>
</dbReference>
<evidence type="ECO:0000259" key="11">
    <source>
        <dbReference type="PROSITE" id="PS50004"/>
    </source>
</evidence>
<dbReference type="GO" id="GO:0006366">
    <property type="term" value="P:transcription by RNA polymerase II"/>
    <property type="evidence" value="ECO:0007669"/>
    <property type="project" value="InterPro"/>
</dbReference>
<comment type="caution">
    <text evidence="12">The sequence shown here is derived from an EMBL/GenBank/DDBJ whole genome shotgun (WGS) entry which is preliminary data.</text>
</comment>
<evidence type="ECO:0000313" key="12">
    <source>
        <dbReference type="EMBL" id="RDB18246.1"/>
    </source>
</evidence>
<keyword evidence="5" id="KW-0862">Zinc</keyword>
<comment type="subcellular location">
    <subcellularLocation>
        <location evidence="1">Nucleus</location>
    </subcellularLocation>
</comment>
<evidence type="ECO:0000256" key="8">
    <source>
        <dbReference type="ARBA" id="ARBA00023163"/>
    </source>
</evidence>
<name>A0A369JHE1_HYPMA</name>
<feature type="region of interest" description="Disordered" evidence="10">
    <location>
        <begin position="499"/>
        <end position="521"/>
    </location>
</feature>
<dbReference type="SMART" id="SM00239">
    <property type="entry name" value="C2"/>
    <property type="match status" value="1"/>
</dbReference>
<evidence type="ECO:0000256" key="5">
    <source>
        <dbReference type="ARBA" id="ARBA00022833"/>
    </source>
</evidence>
<dbReference type="PROSITE" id="PS50004">
    <property type="entry name" value="C2"/>
    <property type="match status" value="1"/>
</dbReference>
<feature type="region of interest" description="Disordered" evidence="10">
    <location>
        <begin position="187"/>
        <end position="254"/>
    </location>
</feature>
<dbReference type="GO" id="GO:0016020">
    <property type="term" value="C:membrane"/>
    <property type="evidence" value="ECO:0007669"/>
    <property type="project" value="TreeGrafter"/>
</dbReference>
<evidence type="ECO:0000256" key="2">
    <source>
        <dbReference type="ARBA" id="ARBA00022553"/>
    </source>
</evidence>